<sequence>MNKYHQQVSIQSEDMCMRPTHTYTSPAVQSVDIYDTPNNNELIAYNEVRMEDQFHGDVIYEDEKDIDEKDYDEKDLDEKDLDEKDLDEKDFDEKDLDEKDLLNFIEKHYYEKAYVDYDDLTKNKEDYDWFMPDDKEELQNRAGVFKKCKSLLKYAAVIYGVVFMIGYFAMYRN</sequence>
<evidence type="ECO:0000313" key="3">
    <source>
        <dbReference type="Proteomes" id="UP000029867"/>
    </source>
</evidence>
<reference evidence="3" key="1">
    <citation type="journal article" date="2014" name="Microb. Cell Fact.">
        <title>Exploiting Issatchenkia orientalis SD108 for succinic acid production.</title>
        <authorList>
            <person name="Xiao H."/>
            <person name="Shao Z."/>
            <person name="Jiang Y."/>
            <person name="Dole S."/>
            <person name="Zhao H."/>
        </authorList>
    </citation>
    <scope>NUCLEOTIDE SEQUENCE [LARGE SCALE GENOMIC DNA]</scope>
    <source>
        <strain evidence="3">SD108</strain>
    </source>
</reference>
<organism evidence="2 3">
    <name type="scientific">Pichia kudriavzevii</name>
    <name type="common">Yeast</name>
    <name type="synonym">Issatchenkia orientalis</name>
    <dbReference type="NCBI Taxonomy" id="4909"/>
    <lineage>
        <taxon>Eukaryota</taxon>
        <taxon>Fungi</taxon>
        <taxon>Dikarya</taxon>
        <taxon>Ascomycota</taxon>
        <taxon>Saccharomycotina</taxon>
        <taxon>Pichiomycetes</taxon>
        <taxon>Pichiales</taxon>
        <taxon>Pichiaceae</taxon>
        <taxon>Pichia</taxon>
    </lineage>
</organism>
<evidence type="ECO:0000313" key="2">
    <source>
        <dbReference type="EMBL" id="KGK38893.1"/>
    </source>
</evidence>
<comment type="caution">
    <text evidence="2">The sequence shown here is derived from an EMBL/GenBank/DDBJ whole genome shotgun (WGS) entry which is preliminary data.</text>
</comment>
<dbReference type="HOGENOM" id="CLU_1547807_0_0_1"/>
<keyword evidence="1" id="KW-1133">Transmembrane helix</keyword>
<keyword evidence="1" id="KW-0472">Membrane</keyword>
<evidence type="ECO:0000256" key="1">
    <source>
        <dbReference type="SAM" id="Phobius"/>
    </source>
</evidence>
<dbReference type="Proteomes" id="UP000029867">
    <property type="component" value="Unassembled WGS sequence"/>
</dbReference>
<proteinExistence type="predicted"/>
<gene>
    <name evidence="2" type="ORF">JL09_g1929</name>
</gene>
<dbReference type="AlphaFoldDB" id="A0A099P1L1"/>
<keyword evidence="1" id="KW-0812">Transmembrane</keyword>
<name>A0A099P1L1_PICKU</name>
<dbReference type="VEuPathDB" id="FungiDB:C5L36_0E04850"/>
<protein>
    <submittedName>
        <fullName evidence="2">Uncharacterized protein</fullName>
    </submittedName>
</protein>
<feature type="transmembrane region" description="Helical" evidence="1">
    <location>
        <begin position="151"/>
        <end position="170"/>
    </location>
</feature>
<dbReference type="EMBL" id="JQFK01000014">
    <property type="protein sequence ID" value="KGK38893.1"/>
    <property type="molecule type" value="Genomic_DNA"/>
</dbReference>
<accession>A0A099P1L1</accession>